<protein>
    <submittedName>
        <fullName evidence="2">Sugar lactone lactonase YvrE</fullName>
    </submittedName>
</protein>
<name>A0A840BQ20_9RHOO</name>
<dbReference type="Proteomes" id="UP000561045">
    <property type="component" value="Unassembled WGS sequence"/>
</dbReference>
<organism evidence="2 3">
    <name type="scientific">Niveibacterium umoris</name>
    <dbReference type="NCBI Taxonomy" id="1193620"/>
    <lineage>
        <taxon>Bacteria</taxon>
        <taxon>Pseudomonadati</taxon>
        <taxon>Pseudomonadota</taxon>
        <taxon>Betaproteobacteria</taxon>
        <taxon>Rhodocyclales</taxon>
        <taxon>Rhodocyclaceae</taxon>
        <taxon>Niveibacterium</taxon>
    </lineage>
</organism>
<reference evidence="2 3" key="1">
    <citation type="submission" date="2020-08" db="EMBL/GenBank/DDBJ databases">
        <title>Genomic Encyclopedia of Type Strains, Phase IV (KMG-IV): sequencing the most valuable type-strain genomes for metagenomic binning, comparative biology and taxonomic classification.</title>
        <authorList>
            <person name="Goeker M."/>
        </authorList>
    </citation>
    <scope>NUCLEOTIDE SEQUENCE [LARGE SCALE GENOMIC DNA]</scope>
    <source>
        <strain evidence="2 3">DSM 106739</strain>
    </source>
</reference>
<dbReference type="InterPro" id="IPR001258">
    <property type="entry name" value="NHL_repeat"/>
</dbReference>
<accession>A0A840BQ20</accession>
<dbReference type="PANTHER" id="PTHR13833">
    <property type="match status" value="1"/>
</dbReference>
<evidence type="ECO:0000313" key="2">
    <source>
        <dbReference type="EMBL" id="MBB4014774.1"/>
    </source>
</evidence>
<keyword evidence="3" id="KW-1185">Reference proteome</keyword>
<dbReference type="EMBL" id="JACIET010000004">
    <property type="protein sequence ID" value="MBB4014774.1"/>
    <property type="molecule type" value="Genomic_DNA"/>
</dbReference>
<dbReference type="PANTHER" id="PTHR13833:SF71">
    <property type="entry name" value="NHL DOMAIN-CONTAINING PROTEIN"/>
    <property type="match status" value="1"/>
</dbReference>
<comment type="caution">
    <text evidence="2">The sequence shown here is derived from an EMBL/GenBank/DDBJ whole genome shotgun (WGS) entry which is preliminary data.</text>
</comment>
<proteinExistence type="predicted"/>
<dbReference type="SUPFAM" id="SSF63829">
    <property type="entry name" value="Calcium-dependent phosphotriesterase"/>
    <property type="match status" value="1"/>
</dbReference>
<dbReference type="Pfam" id="PF01436">
    <property type="entry name" value="NHL"/>
    <property type="match status" value="1"/>
</dbReference>
<keyword evidence="1" id="KW-0677">Repeat</keyword>
<gene>
    <name evidence="2" type="ORF">GGR36_004131</name>
</gene>
<dbReference type="RefSeq" id="WP_207064569.1">
    <property type="nucleotide sequence ID" value="NZ_JAFGZA010000039.1"/>
</dbReference>
<evidence type="ECO:0000256" key="1">
    <source>
        <dbReference type="ARBA" id="ARBA00022737"/>
    </source>
</evidence>
<dbReference type="SUPFAM" id="SSF101898">
    <property type="entry name" value="NHL repeat"/>
    <property type="match status" value="1"/>
</dbReference>
<sequence length="785" mass="79748">MGGTVMGLRPFGELALRLNGSDLVTVRADGVFLFSSPVSAGGSYAVDVATQPAGQTCTVSKGTAVSSVDVSDVSVVCRSAGLQIVAGTLGALYEHAYFDGAAESLRLEPISAAIDSKGNVFFTDRVGLLRKLSVDGVVSTFAGAPSPAGAVDGVGREASFQYPGDVAVDKDDNIYVADGCAVRKVSPQAEVSTLAGSVGECGAATDGLGADARFFGRIGGLAVDAAGNVFAGDGGQTSERYFVGSIRRISPDGRVTTVAGGSPGFNDGSGKSAGLVAVGNMAFDPSGNLYFIDSYSVRVLSAGGAVRTLAYHQWITDGPGGGVPTNEFRVLHGIAVARDGALLLSATGLYNGFPEPPRRILRMTLEGSISPLPYSEGSVNYASKLIADASGNVHVVDLESDLGGRTPAYGYIKKIGVGGVMRTEAGAQPPHTGSADGDLRSASFNMPGAVVVDDAGNLFVADIRNHTIRRIARDGSVSTVAGSAWVDGTADGTGAAARFGGVASMAIDKAGNVYVGDKGPDEVWRLRKVSPAGVVSTIAGGGTSAEEDGDGGPQVARFYSIAALCVDGAGNVYVGEGRPINAPGHGGAVVRKVTPTGTVSTLAGRSGEAGYADGGGDAARFASPESLAADMAGNVYVADTLNQTIRKIAPDGTVSTFAGVAGQPGRVDGVGAQALFVAPMRIAVDKTNNLYVFEGREAFALDRNVEQTVYEERSLGNANHAPAIRRITPSGAVSTYAFGQFPYFGVATGNAPSFSERAAGLAVGANGDLYLTMENAILSYAPAPK</sequence>
<dbReference type="Gene3D" id="2.120.10.30">
    <property type="entry name" value="TolB, C-terminal domain"/>
    <property type="match status" value="6"/>
</dbReference>
<dbReference type="InterPro" id="IPR011042">
    <property type="entry name" value="6-blade_b-propeller_TolB-like"/>
</dbReference>
<evidence type="ECO:0000313" key="3">
    <source>
        <dbReference type="Proteomes" id="UP000561045"/>
    </source>
</evidence>
<dbReference type="AlphaFoldDB" id="A0A840BQ20"/>